<organism evidence="3 4">
    <name type="scientific">Cronobacter phage vB_CsaM_GAP32</name>
    <dbReference type="NCBI Taxonomy" id="1141136"/>
    <lineage>
        <taxon>Viruses</taxon>
        <taxon>Duplodnaviria</taxon>
        <taxon>Heunggongvirae</taxon>
        <taxon>Uroviricota</taxon>
        <taxon>Caudoviricetes</taxon>
        <taxon>Mimasvirus</taxon>
        <taxon>Mimasvirus GAP32</taxon>
    </lineage>
</organism>
<accession>K4F7J0</accession>
<evidence type="ECO:0000313" key="4">
    <source>
        <dbReference type="Proteomes" id="UP000000457"/>
    </source>
</evidence>
<dbReference type="OrthoDB" id="9142at10239"/>
<reference evidence="3 4" key="1">
    <citation type="journal article" date="2014" name="Virology">
        <title>Supersize me: Cronobacter sakazakii phage GAP32.</title>
        <authorList>
            <person name="Abbasifar R."/>
            <person name="Griffiths M.W."/>
            <person name="Sabour P.M."/>
            <person name="Ackermann H.-W."/>
            <person name="Vandersteegen K."/>
            <person name="Lavigne R."/>
            <person name="Noben J.-P."/>
            <person name="Villa A.A."/>
            <person name="Abbasifar A."/>
            <person name="Nash J.H.E."/>
            <person name="Kropinski A.M."/>
        </authorList>
    </citation>
    <scope>NUCLEOTIDE SEQUENCE [LARGE SCALE GENOMIC DNA]</scope>
    <source>
        <strain evidence="3">GAP-32</strain>
    </source>
</reference>
<feature type="compositionally biased region" description="Low complexity" evidence="2">
    <location>
        <begin position="120"/>
        <end position="135"/>
    </location>
</feature>
<dbReference type="Proteomes" id="UP000000457">
    <property type="component" value="Segment"/>
</dbReference>
<dbReference type="KEGG" id="vg:13994032"/>
<dbReference type="GeneID" id="13994032"/>
<proteinExistence type="predicted"/>
<protein>
    <submittedName>
        <fullName evidence="3">Uncharacterized protein</fullName>
    </submittedName>
</protein>
<dbReference type="EMBL" id="JN882285">
    <property type="protein sequence ID" value="AFC21742.1"/>
    <property type="molecule type" value="Genomic_DNA"/>
</dbReference>
<keyword evidence="4" id="KW-1185">Reference proteome</keyword>
<gene>
    <name evidence="3" type="ORF">GAP32_292</name>
</gene>
<evidence type="ECO:0000256" key="1">
    <source>
        <dbReference type="SAM" id="Coils"/>
    </source>
</evidence>
<evidence type="ECO:0000256" key="2">
    <source>
        <dbReference type="SAM" id="MobiDB-lite"/>
    </source>
</evidence>
<evidence type="ECO:0000313" key="3">
    <source>
        <dbReference type="EMBL" id="AFC21742.1"/>
    </source>
</evidence>
<name>K4F7J0_9CAUD</name>
<sequence length="267" mass="30274">MSDDFGEYEQRKQGVDMMADIMSAFDDIEEGRAVTKKLPDGSTFTNDFAQVNLAETKNLLHALHEVTGEYGTLLQEDTAYYDQGGYMDDNSDLDSIYGYYEPQEGENFIPDQRVTMRKVQQQPQQTQRPQAQPDRPYVPGMNWTIVEESVLGMKNAIMYSIKCNATNQVVLNNIMMYESALALRNILNSGKTLTDPKILGIISSGIQYTNVVQQAISAARERQSVLKESRYDKAQELDGVIAEHKKKAKELKDRVLNFLEEEGFLTK</sequence>
<keyword evidence="1" id="KW-0175">Coiled coil</keyword>
<dbReference type="RefSeq" id="YP_006987397.1">
    <property type="nucleotide sequence ID" value="NC_019401.1"/>
</dbReference>
<feature type="coiled-coil region" evidence="1">
    <location>
        <begin position="234"/>
        <end position="261"/>
    </location>
</feature>
<feature type="region of interest" description="Disordered" evidence="2">
    <location>
        <begin position="116"/>
        <end position="138"/>
    </location>
</feature>